<organism evidence="3 4">
    <name type="scientific">Phytophthora sojae (strain P6497)</name>
    <name type="common">Soybean stem and root rot agent</name>
    <name type="synonym">Phytophthora megasperma f. sp. glycines</name>
    <dbReference type="NCBI Taxonomy" id="1094619"/>
    <lineage>
        <taxon>Eukaryota</taxon>
        <taxon>Sar</taxon>
        <taxon>Stramenopiles</taxon>
        <taxon>Oomycota</taxon>
        <taxon>Peronosporomycetes</taxon>
        <taxon>Peronosporales</taxon>
        <taxon>Peronosporaceae</taxon>
        <taxon>Phytophthora</taxon>
    </lineage>
</organism>
<dbReference type="KEGG" id="psoj:PHYSODRAFT_312513"/>
<dbReference type="AlphaFoldDB" id="G4Z9P7"/>
<feature type="region of interest" description="Disordered" evidence="2">
    <location>
        <begin position="1"/>
        <end position="59"/>
    </location>
</feature>
<dbReference type="PANTHER" id="PTHR47057">
    <property type="entry name" value="AFADIN/ALPHA-ACTININ-BINDING"/>
    <property type="match status" value="1"/>
</dbReference>
<sequence>MDGARRGRAREELVSGYAMDFSSSFHRPKRARAEDPPSDGERKENDVFPDSTPGRTDNALGDLMRMTSTATAATSAIAASSPWRLPRNQTLEDTQRYLNEQLQHVVALSGSAADSGNANGTRRFLAQQQRVQDDVDRVCSLELGKLCALLQADSNQQSEQQQEAETGVRELLDLVSYLLYVRDRELEHQNRLSESLGRTEKLLERRNQIVQTLTADLETLKQNSAQKENVFKAKEQALLGERKTLQTEKKALEVNCARLQGVETAYKAQLRRKDVDYARLKKSLQDAVARAAKEKRACVAQGMAIAKTLNGPRERKQVATTNQSKESKLTKQIMDNLERKKAELLFDNEALAKSYDVLQHHLESLTSQYKKAVQLFLAQKNLEGDAEELEKLASAPIDDFTPTPFNMATKEGIPQYISESMAALDEKLKQLEHVIRNELPSAEARSDKEVIKRLRQKLDDAHAIINEQDQLLQASLSSSAFDVRAGGGNQKIEMNRDRPKARVARAAGTRSSPDADAEEDVEQQKSALTVLRENLEKERRLLQEQAVKLDNDRLEFERLDLGGPDSPFDIPVSATPGTAALLKKIGINVPTEK</sequence>
<feature type="coiled-coil region" evidence="1">
    <location>
        <begin position="203"/>
        <end position="297"/>
    </location>
</feature>
<feature type="compositionally biased region" description="Basic and acidic residues" evidence="2">
    <location>
        <begin position="31"/>
        <end position="46"/>
    </location>
</feature>
<dbReference type="InParanoid" id="G4Z9P7"/>
<name>G4Z9P7_PHYSP</name>
<proteinExistence type="predicted"/>
<dbReference type="EMBL" id="JH159153">
    <property type="protein sequence ID" value="EGZ19161.1"/>
    <property type="molecule type" value="Genomic_DNA"/>
</dbReference>
<accession>G4Z9P7</accession>
<feature type="region of interest" description="Disordered" evidence="2">
    <location>
        <begin position="489"/>
        <end position="525"/>
    </location>
</feature>
<dbReference type="Proteomes" id="UP000002640">
    <property type="component" value="Unassembled WGS sequence"/>
</dbReference>
<evidence type="ECO:0000313" key="4">
    <source>
        <dbReference type="Proteomes" id="UP000002640"/>
    </source>
</evidence>
<gene>
    <name evidence="3" type="ORF">PHYSODRAFT_312513</name>
</gene>
<reference evidence="3 4" key="1">
    <citation type="journal article" date="2006" name="Science">
        <title>Phytophthora genome sequences uncover evolutionary origins and mechanisms of pathogenesis.</title>
        <authorList>
            <person name="Tyler B.M."/>
            <person name="Tripathy S."/>
            <person name="Zhang X."/>
            <person name="Dehal P."/>
            <person name="Jiang R.H."/>
            <person name="Aerts A."/>
            <person name="Arredondo F.D."/>
            <person name="Baxter L."/>
            <person name="Bensasson D."/>
            <person name="Beynon J.L."/>
            <person name="Chapman J."/>
            <person name="Damasceno C.M."/>
            <person name="Dorrance A.E."/>
            <person name="Dou D."/>
            <person name="Dickerman A.W."/>
            <person name="Dubchak I.L."/>
            <person name="Garbelotto M."/>
            <person name="Gijzen M."/>
            <person name="Gordon S.G."/>
            <person name="Govers F."/>
            <person name="Grunwald N.J."/>
            <person name="Huang W."/>
            <person name="Ivors K.L."/>
            <person name="Jones R.W."/>
            <person name="Kamoun S."/>
            <person name="Krampis K."/>
            <person name="Lamour K.H."/>
            <person name="Lee M.K."/>
            <person name="McDonald W.H."/>
            <person name="Medina M."/>
            <person name="Meijer H.J."/>
            <person name="Nordberg E.K."/>
            <person name="Maclean D.J."/>
            <person name="Ospina-Giraldo M.D."/>
            <person name="Morris P.F."/>
            <person name="Phuntumart V."/>
            <person name="Putnam N.H."/>
            <person name="Rash S."/>
            <person name="Rose J.K."/>
            <person name="Sakihama Y."/>
            <person name="Salamov A.A."/>
            <person name="Savidor A."/>
            <person name="Scheuring C.F."/>
            <person name="Smith B.M."/>
            <person name="Sobral B.W."/>
            <person name="Terry A."/>
            <person name="Torto-Alalibo T.A."/>
            <person name="Win J."/>
            <person name="Xu Z."/>
            <person name="Zhang H."/>
            <person name="Grigoriev I.V."/>
            <person name="Rokhsar D.S."/>
            <person name="Boore J.L."/>
        </authorList>
    </citation>
    <scope>NUCLEOTIDE SEQUENCE [LARGE SCALE GENOMIC DNA]</scope>
    <source>
        <strain evidence="3 4">P6497</strain>
    </source>
</reference>
<dbReference type="PANTHER" id="PTHR47057:SF1">
    <property type="entry name" value="AFADIN_ALPHA-ACTININ-BINDING PROTEIN"/>
    <property type="match status" value="1"/>
</dbReference>
<dbReference type="OMA" id="SSTCIEA"/>
<keyword evidence="1" id="KW-0175">Coiled coil</keyword>
<keyword evidence="4" id="KW-1185">Reference proteome</keyword>
<evidence type="ECO:0000256" key="1">
    <source>
        <dbReference type="SAM" id="Coils"/>
    </source>
</evidence>
<dbReference type="GeneID" id="20643495"/>
<dbReference type="SMR" id="G4Z9P7"/>
<evidence type="ECO:0000256" key="2">
    <source>
        <dbReference type="SAM" id="MobiDB-lite"/>
    </source>
</evidence>
<protein>
    <submittedName>
        <fullName evidence="3">Uncharacterized protein</fullName>
    </submittedName>
</protein>
<dbReference type="RefSeq" id="XP_009521878.1">
    <property type="nucleotide sequence ID" value="XM_009523583.1"/>
</dbReference>
<evidence type="ECO:0000313" key="3">
    <source>
        <dbReference type="EMBL" id="EGZ19161.1"/>
    </source>
</evidence>